<feature type="signal peptide" evidence="2">
    <location>
        <begin position="1"/>
        <end position="18"/>
    </location>
</feature>
<comment type="caution">
    <text evidence="4">The sequence shown here is derived from an EMBL/GenBank/DDBJ whole genome shotgun (WGS) entry which is preliminary data.</text>
</comment>
<dbReference type="InterPro" id="IPR005674">
    <property type="entry name" value="CocE/Ser_esterase"/>
</dbReference>
<dbReference type="Pfam" id="PF02129">
    <property type="entry name" value="Peptidase_S15"/>
    <property type="match status" value="1"/>
</dbReference>
<protein>
    <submittedName>
        <fullName evidence="4">CocE/NonD family hydrolase</fullName>
    </submittedName>
</protein>
<evidence type="ECO:0000313" key="5">
    <source>
        <dbReference type="Proteomes" id="UP000315369"/>
    </source>
</evidence>
<name>A0A540WW57_9BACT</name>
<accession>A0A540WW57</accession>
<dbReference type="OrthoDB" id="9806163at2"/>
<proteinExistence type="predicted"/>
<dbReference type="SUPFAM" id="SSF53474">
    <property type="entry name" value="alpha/beta-Hydrolases"/>
    <property type="match status" value="1"/>
</dbReference>
<feature type="chain" id="PRO_5021865606" evidence="2">
    <location>
        <begin position="19"/>
        <end position="752"/>
    </location>
</feature>
<dbReference type="EMBL" id="VIFM01000107">
    <property type="protein sequence ID" value="TQF13248.1"/>
    <property type="molecule type" value="Genomic_DNA"/>
</dbReference>
<dbReference type="InterPro" id="IPR029058">
    <property type="entry name" value="AB_hydrolase_fold"/>
</dbReference>
<keyword evidence="1 4" id="KW-0378">Hydrolase</keyword>
<dbReference type="Gene3D" id="2.60.120.260">
    <property type="entry name" value="Galactose-binding domain-like"/>
    <property type="match status" value="1"/>
</dbReference>
<evidence type="ECO:0000256" key="2">
    <source>
        <dbReference type="SAM" id="SignalP"/>
    </source>
</evidence>
<dbReference type="SUPFAM" id="SSF49785">
    <property type="entry name" value="Galactose-binding domain-like"/>
    <property type="match status" value="1"/>
</dbReference>
<sequence>MHRLFCLPLLLLVTVAQAQPRDFAAPTSAAPDVLAQAMPALARQVLAQYPEQDADTRLGHVFRLQLVAGDFAGALESIRALRPLREVKSPVKGITFLQYEAHARAKLEQATHGTPYAQALSTAFQQTFGALDDRAAFQATGMFRFDLERARRELEAGVEDARKSGRVSLAQALDLVRLYQVHQSFQELLPQAETLWAEDDARRYVIERDLLVRTPDGASVSVIVARPRKASGPLPTAMSFTIYAQDDNVREAVRSAANGFAGVTANTRGKRGSPQAPVPFEHDGADATAVIDWVSRQPWSDGQVGMFGGSYEGFTQWAAAKHGHPALKTIMPSVPVAPGIDVPMQGNVFQSFFYKWPRYVTLDKGLADADYFDGARWDALDERWFASGEPYRALERLDGRPNPFYQRWLKHPGYDAYWRKMIPYREEFARIRIPVLTTTGYYDGCSLSAMYYLTEHLKYAKDANHTFVIGPYDHVGAQRGSSDELMGYRIDPVARLDVMELRYQWLNHVLRKGPRPELLKDRINHQVMGTNTWKHAPGLQALSNASLELYLDPAPSGDAHRLALKPPAPGMVLHQRVDLKDRSEGRHSEPARIVDTTVDARNGFTFVSEPLDAPAEVSGLFSGQLDFITNKKDFDFNVVLFERTKGGEYFYLSYVLARASYVADRAQRRLLTPGKPQRLTFQSGRMTSRKLEAGSQVVIVLAINKQAQSQVNYGTGKDVSSESIADAKVPLDITWLGGSRITLPLWREPPAP</sequence>
<dbReference type="SMART" id="SM00939">
    <property type="entry name" value="PepX_C"/>
    <property type="match status" value="1"/>
</dbReference>
<dbReference type="Proteomes" id="UP000315369">
    <property type="component" value="Unassembled WGS sequence"/>
</dbReference>
<dbReference type="Gene3D" id="3.40.50.1820">
    <property type="entry name" value="alpha/beta hydrolase"/>
    <property type="match status" value="1"/>
</dbReference>
<gene>
    <name evidence="4" type="ORF">FJV41_24940</name>
</gene>
<evidence type="ECO:0000313" key="4">
    <source>
        <dbReference type="EMBL" id="TQF13248.1"/>
    </source>
</evidence>
<evidence type="ECO:0000256" key="1">
    <source>
        <dbReference type="ARBA" id="ARBA00022801"/>
    </source>
</evidence>
<dbReference type="InterPro" id="IPR008979">
    <property type="entry name" value="Galactose-bd-like_sf"/>
</dbReference>
<dbReference type="NCBIfam" id="TIGR00976">
    <property type="entry name" value="CocE_NonD"/>
    <property type="match status" value="1"/>
</dbReference>
<evidence type="ECO:0000259" key="3">
    <source>
        <dbReference type="SMART" id="SM00939"/>
    </source>
</evidence>
<keyword evidence="5" id="KW-1185">Reference proteome</keyword>
<dbReference type="GO" id="GO:0008239">
    <property type="term" value="F:dipeptidyl-peptidase activity"/>
    <property type="evidence" value="ECO:0007669"/>
    <property type="project" value="InterPro"/>
</dbReference>
<dbReference type="Pfam" id="PF08530">
    <property type="entry name" value="PepX_C"/>
    <property type="match status" value="1"/>
</dbReference>
<dbReference type="RefSeq" id="WP_141645049.1">
    <property type="nucleotide sequence ID" value="NZ_VIFM01000107.1"/>
</dbReference>
<dbReference type="AlphaFoldDB" id="A0A540WW57"/>
<keyword evidence="2" id="KW-0732">Signal</keyword>
<dbReference type="Gene3D" id="1.10.3020.10">
    <property type="entry name" value="alpha-amino acid ester hydrolase ( Helical cap domain)"/>
    <property type="match status" value="1"/>
</dbReference>
<reference evidence="4 5" key="1">
    <citation type="submission" date="2019-06" db="EMBL/GenBank/DDBJ databases">
        <authorList>
            <person name="Livingstone P."/>
            <person name="Whitworth D."/>
        </authorList>
    </citation>
    <scope>NUCLEOTIDE SEQUENCE [LARGE SCALE GENOMIC DNA]</scope>
    <source>
        <strain evidence="4 5">AM401</strain>
    </source>
</reference>
<organism evidence="4 5">
    <name type="scientific">Myxococcus llanfairpwllgwyngyllgogerychwyrndrobwllllantysiliogogogochensis</name>
    <dbReference type="NCBI Taxonomy" id="2590453"/>
    <lineage>
        <taxon>Bacteria</taxon>
        <taxon>Pseudomonadati</taxon>
        <taxon>Myxococcota</taxon>
        <taxon>Myxococcia</taxon>
        <taxon>Myxococcales</taxon>
        <taxon>Cystobacterineae</taxon>
        <taxon>Myxococcaceae</taxon>
        <taxon>Myxococcus</taxon>
    </lineage>
</organism>
<feature type="domain" description="Xaa-Pro dipeptidyl-peptidase C-terminal" evidence="3">
    <location>
        <begin position="503"/>
        <end position="734"/>
    </location>
</feature>
<dbReference type="InterPro" id="IPR000383">
    <property type="entry name" value="Xaa-Pro-like_dom"/>
</dbReference>
<dbReference type="InterPro" id="IPR013736">
    <property type="entry name" value="Xaa-Pro_dipept_C"/>
</dbReference>